<accession>A0A6N7W8F6</accession>
<dbReference type="PANTHER" id="PTHR38133:SF1">
    <property type="entry name" value="SLR1429 PROTEIN"/>
    <property type="match status" value="1"/>
</dbReference>
<dbReference type="Pfam" id="PF04434">
    <property type="entry name" value="SWIM"/>
    <property type="match status" value="1"/>
</dbReference>
<keyword evidence="1" id="KW-0862">Zinc</keyword>
<dbReference type="PANTHER" id="PTHR38133">
    <property type="entry name" value="SLR1429 PROTEIN"/>
    <property type="match status" value="1"/>
</dbReference>
<dbReference type="GO" id="GO:0008270">
    <property type="term" value="F:zinc ion binding"/>
    <property type="evidence" value="ECO:0007669"/>
    <property type="project" value="UniProtKB-KW"/>
</dbReference>
<feature type="domain" description="SWIM-type" evidence="2">
    <location>
        <begin position="155"/>
        <end position="185"/>
    </location>
</feature>
<keyword evidence="1" id="KW-0479">Metal-binding</keyword>
<dbReference type="AlphaFoldDB" id="A0A6N7W8F6"/>
<reference evidence="3 4" key="1">
    <citation type="submission" date="2019-08" db="EMBL/GenBank/DDBJ databases">
        <title>In-depth cultivation of the pig gut microbiome towards novel bacterial diversity and tailored functional studies.</title>
        <authorList>
            <person name="Wylensek D."/>
            <person name="Hitch T.C.A."/>
            <person name="Clavel T."/>
        </authorList>
    </citation>
    <scope>NUCLEOTIDE SEQUENCE [LARGE SCALE GENOMIC DNA]</scope>
    <source>
        <strain evidence="3 4">WCA-389-WT-23B</strain>
    </source>
</reference>
<name>A0A6N7W8F6_9FIRM</name>
<sequence>MSRYWNTEGTYSQIPVEELRRKARESAGKARKKGQELEPVIVKDKKICTSWWGQAWCVNLEQYADYSSRLDRGKRYVRSGAVIDLKVQKGRIEARVQGTRKTPYKVEVRISPMTEEQCQKIIQKCGKKIENMEALIQGSIPEELKEIFTGADGLFPTPREISFSCSCPDWALMCKHVAAVMYGIGVRVDENPFFFFELRGIDVERFIDVTLENKVEAMLENASRPSSRIITDEDAWQIFGL</sequence>
<evidence type="ECO:0000313" key="4">
    <source>
        <dbReference type="Proteomes" id="UP000436047"/>
    </source>
</evidence>
<keyword evidence="4" id="KW-1185">Reference proteome</keyword>
<keyword evidence="1" id="KW-0863">Zinc-finger</keyword>
<gene>
    <name evidence="3" type="ORF">FYJ45_22095</name>
</gene>
<proteinExistence type="predicted"/>
<dbReference type="GeneID" id="86055709"/>
<dbReference type="RefSeq" id="WP_154467257.1">
    <property type="nucleotide sequence ID" value="NZ_JAXDZL010000152.1"/>
</dbReference>
<dbReference type="PROSITE" id="PS50966">
    <property type="entry name" value="ZF_SWIM"/>
    <property type="match status" value="1"/>
</dbReference>
<comment type="caution">
    <text evidence="3">The sequence shown here is derived from an EMBL/GenBank/DDBJ whole genome shotgun (WGS) entry which is preliminary data.</text>
</comment>
<dbReference type="EMBL" id="VUMI01000048">
    <property type="protein sequence ID" value="MSS90842.1"/>
    <property type="molecule type" value="Genomic_DNA"/>
</dbReference>
<evidence type="ECO:0000256" key="1">
    <source>
        <dbReference type="PROSITE-ProRule" id="PRU00325"/>
    </source>
</evidence>
<protein>
    <recommendedName>
        <fullName evidence="2">SWIM-type domain-containing protein</fullName>
    </recommendedName>
</protein>
<dbReference type="Proteomes" id="UP000436047">
    <property type="component" value="Unassembled WGS sequence"/>
</dbReference>
<organism evidence="3 4">
    <name type="scientific">Eisenbergiella porci</name>
    <dbReference type="NCBI Taxonomy" id="2652274"/>
    <lineage>
        <taxon>Bacteria</taxon>
        <taxon>Bacillati</taxon>
        <taxon>Bacillota</taxon>
        <taxon>Clostridia</taxon>
        <taxon>Lachnospirales</taxon>
        <taxon>Lachnospiraceae</taxon>
        <taxon>Eisenbergiella</taxon>
    </lineage>
</organism>
<evidence type="ECO:0000259" key="2">
    <source>
        <dbReference type="PROSITE" id="PS50966"/>
    </source>
</evidence>
<dbReference type="InterPro" id="IPR007527">
    <property type="entry name" value="Znf_SWIM"/>
</dbReference>
<evidence type="ECO:0000313" key="3">
    <source>
        <dbReference type="EMBL" id="MSS90842.1"/>
    </source>
</evidence>